<dbReference type="AlphaFoldDB" id="A0A1S7LE03"/>
<evidence type="ECO:0000259" key="2">
    <source>
        <dbReference type="Pfam" id="PF17930"/>
    </source>
</evidence>
<dbReference type="Pfam" id="PF06230">
    <property type="entry name" value="LpxI_C"/>
    <property type="match status" value="1"/>
</dbReference>
<organism evidence="3">
    <name type="scientific">Magnetococcus massalia (strain MO-1)</name>
    <dbReference type="NCBI Taxonomy" id="451514"/>
    <lineage>
        <taxon>Bacteria</taxon>
        <taxon>Pseudomonadati</taxon>
        <taxon>Pseudomonadota</taxon>
        <taxon>Magnetococcia</taxon>
        <taxon>Magnetococcales</taxon>
        <taxon>Magnetococcaceae</taxon>
        <taxon>Magnetococcus</taxon>
    </lineage>
</organism>
<dbReference type="InterPro" id="IPR043167">
    <property type="entry name" value="LpxI_C_sf"/>
</dbReference>
<sequence>MRGALKKLLGKLRSRLWLHGLASPHDALIPEPVEGEAPAICVGLIAGSGRLPLMLAEQLALLDKPQEASSPPAVRFVIAAHREEADSTIADYGAETLWVRLGQFKRIIRFFHEQGVTHVVMAGGINKVRIWSVRPDSLALRIVAGLKHMHDDHLLRAISDAFEARGFMVAAAADFIPALLAPLGQWGSHTPTEAQWTDIAFGWQMAKAVGDLDIGQGVVVHDRVVLAVEAVEGTDRLIKRVGKFARHGGILVKVSKPDQDMRLDTPTVGVGTIRALHEAGLSGLAVEAGRTHVIDLAEMVAEADKLGLFVVACNQKMLDALES</sequence>
<dbReference type="EMBL" id="LO017727">
    <property type="protein sequence ID" value="CRH05180.1"/>
    <property type="molecule type" value="Genomic_DNA"/>
</dbReference>
<dbReference type="InterPro" id="IPR041255">
    <property type="entry name" value="LpxI_N"/>
</dbReference>
<dbReference type="PANTHER" id="PTHR39962">
    <property type="entry name" value="BLL4848 PROTEIN"/>
    <property type="match status" value="1"/>
</dbReference>
<evidence type="ECO:0000259" key="1">
    <source>
        <dbReference type="Pfam" id="PF06230"/>
    </source>
</evidence>
<name>A0A1S7LE03_MAGMO</name>
<evidence type="ECO:0008006" key="4">
    <source>
        <dbReference type="Google" id="ProtNLM"/>
    </source>
</evidence>
<dbReference type="InterPro" id="IPR053174">
    <property type="entry name" value="LpxI"/>
</dbReference>
<feature type="domain" description="LpxI C-terminal" evidence="1">
    <location>
        <begin position="184"/>
        <end position="311"/>
    </location>
</feature>
<dbReference type="PANTHER" id="PTHR39962:SF1">
    <property type="entry name" value="LPXI FAMILY PROTEIN"/>
    <property type="match status" value="1"/>
</dbReference>
<evidence type="ECO:0000313" key="3">
    <source>
        <dbReference type="EMBL" id="CRH05180.1"/>
    </source>
</evidence>
<reference evidence="3" key="1">
    <citation type="submission" date="2015-04" db="EMBL/GenBank/DDBJ databases">
        <authorList>
            <person name="Syromyatnikov M.Y."/>
            <person name="Popov V.N."/>
        </authorList>
    </citation>
    <scope>NUCLEOTIDE SEQUENCE</scope>
    <source>
        <strain evidence="3">MO-1</strain>
    </source>
</reference>
<proteinExistence type="predicted"/>
<gene>
    <name evidence="3" type="ORF">MAGMO_0982</name>
</gene>
<dbReference type="Gene3D" id="3.40.50.20">
    <property type="match status" value="1"/>
</dbReference>
<dbReference type="Gene3D" id="3.40.140.80">
    <property type="match status" value="1"/>
</dbReference>
<feature type="domain" description="LpxI N-terminal" evidence="2">
    <location>
        <begin position="42"/>
        <end position="179"/>
    </location>
</feature>
<accession>A0A1S7LE03</accession>
<dbReference type="InterPro" id="IPR010415">
    <property type="entry name" value="LpxI_C"/>
</dbReference>
<protein>
    <recommendedName>
        <fullName evidence="4">DUF1009 domain-containing protein</fullName>
    </recommendedName>
</protein>
<dbReference type="Pfam" id="PF17930">
    <property type="entry name" value="LpxI_N"/>
    <property type="match status" value="1"/>
</dbReference>